<dbReference type="AlphaFoldDB" id="A0A540R5L8"/>
<dbReference type="Gene3D" id="3.20.80.10">
    <property type="entry name" value="Regulatory factor, effector binding domain"/>
    <property type="match status" value="1"/>
</dbReference>
<dbReference type="SUPFAM" id="SSF55136">
    <property type="entry name" value="Probable bacterial effector-binding domain"/>
    <property type="match status" value="1"/>
</dbReference>
<organism evidence="1 2">
    <name type="scientific">Corynebacterium phoceense</name>
    <dbReference type="NCBI Taxonomy" id="1686286"/>
    <lineage>
        <taxon>Bacteria</taxon>
        <taxon>Bacillati</taxon>
        <taxon>Actinomycetota</taxon>
        <taxon>Actinomycetes</taxon>
        <taxon>Mycobacteriales</taxon>
        <taxon>Corynebacteriaceae</taxon>
        <taxon>Corynebacterium</taxon>
    </lineage>
</organism>
<accession>A0A540R5L8</accession>
<protein>
    <recommendedName>
        <fullName evidence="3">GyrI-like domain-containing protein</fullName>
    </recommendedName>
</protein>
<proteinExistence type="predicted"/>
<evidence type="ECO:0000313" key="2">
    <source>
        <dbReference type="Proteomes" id="UP000318080"/>
    </source>
</evidence>
<evidence type="ECO:0008006" key="3">
    <source>
        <dbReference type="Google" id="ProtNLM"/>
    </source>
</evidence>
<dbReference type="Proteomes" id="UP000318080">
    <property type="component" value="Unassembled WGS sequence"/>
</dbReference>
<evidence type="ECO:0000313" key="1">
    <source>
        <dbReference type="EMBL" id="TQE42996.1"/>
    </source>
</evidence>
<dbReference type="InterPro" id="IPR011256">
    <property type="entry name" value="Reg_factor_effector_dom_sf"/>
</dbReference>
<comment type="caution">
    <text evidence="1">The sequence shown here is derived from an EMBL/GenBank/DDBJ whole genome shotgun (WGS) entry which is preliminary data.</text>
</comment>
<dbReference type="STRING" id="1686286.GCA_900092335_02055"/>
<dbReference type="GeneID" id="79853236"/>
<gene>
    <name evidence="1" type="ORF">EJK80_09645</name>
</gene>
<name>A0A540R5L8_9CORY</name>
<dbReference type="RefSeq" id="WP_066486540.1">
    <property type="nucleotide sequence ID" value="NZ_JADPQA010000019.1"/>
</dbReference>
<dbReference type="EMBL" id="VHIR01000014">
    <property type="protein sequence ID" value="TQE42996.1"/>
    <property type="molecule type" value="Genomic_DNA"/>
</dbReference>
<keyword evidence="2" id="KW-1185">Reference proteome</keyword>
<reference evidence="1 2" key="1">
    <citation type="submission" date="2019-06" db="EMBL/GenBank/DDBJ databases">
        <title>Draft genome of C. phoceense Strain 272.</title>
        <authorList>
            <person name="Pacheco L.G.C."/>
            <person name="Barberis C.M."/>
            <person name="Almuzara M.N."/>
            <person name="Traglia G.M."/>
            <person name="Santos C.S."/>
            <person name="Rocha D.J.P.G."/>
            <person name="Aguiar E.R.G.R."/>
            <person name="Vay C.A."/>
        </authorList>
    </citation>
    <scope>NUCLEOTIDE SEQUENCE [LARGE SCALE GENOMIC DNA]</scope>
    <source>
        <strain evidence="1 2">272</strain>
    </source>
</reference>
<sequence>MEPRPLPRHTVLALRREVTDLRTFFDAAYPVLARVLEAAGVVPAACRAYYFSAPDESFDVAAAFVLSDAHRAAVATVLDAAEYPAQLLDFPEGSAVVARFEQDYAMLPEAWNQFETALRESGHDPSEVAFEDYVLMPGQDGGPVTDLYWYV</sequence>